<evidence type="ECO:0000313" key="1">
    <source>
        <dbReference type="EMBL" id="SDR37187.1"/>
    </source>
</evidence>
<protein>
    <submittedName>
        <fullName evidence="1">Uncharacterized protein</fullName>
    </submittedName>
</protein>
<gene>
    <name evidence="1" type="ORF">SAMN05443245_5194</name>
</gene>
<evidence type="ECO:0000313" key="2">
    <source>
        <dbReference type="Proteomes" id="UP000183487"/>
    </source>
</evidence>
<dbReference type="RefSeq" id="WP_074769922.1">
    <property type="nucleotide sequence ID" value="NZ_FNKP01000002.1"/>
</dbReference>
<dbReference type="EMBL" id="FNKP01000002">
    <property type="protein sequence ID" value="SDR37187.1"/>
    <property type="molecule type" value="Genomic_DNA"/>
</dbReference>
<keyword evidence="2" id="KW-1185">Reference proteome</keyword>
<name>A0A1H1IHG4_9BURK</name>
<accession>A0A1H1IHG4</accession>
<dbReference type="AlphaFoldDB" id="A0A1H1IHG4"/>
<dbReference type="Proteomes" id="UP000183487">
    <property type="component" value="Unassembled WGS sequence"/>
</dbReference>
<reference evidence="2" key="1">
    <citation type="submission" date="2016-10" db="EMBL/GenBank/DDBJ databases">
        <authorList>
            <person name="Varghese N."/>
        </authorList>
    </citation>
    <scope>NUCLEOTIDE SEQUENCE [LARGE SCALE GENOMIC DNA]</scope>
    <source>
        <strain evidence="2">GAS106B</strain>
    </source>
</reference>
<organism evidence="1 2">
    <name type="scientific">Paraburkholderia fungorum</name>
    <dbReference type="NCBI Taxonomy" id="134537"/>
    <lineage>
        <taxon>Bacteria</taxon>
        <taxon>Pseudomonadati</taxon>
        <taxon>Pseudomonadota</taxon>
        <taxon>Betaproteobacteria</taxon>
        <taxon>Burkholderiales</taxon>
        <taxon>Burkholderiaceae</taxon>
        <taxon>Paraburkholderia</taxon>
    </lineage>
</organism>
<proteinExistence type="predicted"/>
<sequence>MNKIVELLIRAIPYPDQMRDFDISQDSVEFSWRGTRYRVTKSFGVDEVGDGVLIGSDRAILVRACIDFARAKDMS</sequence>